<protein>
    <recommendedName>
        <fullName evidence="3">Anthranilate synthase component 1</fullName>
    </recommendedName>
</protein>
<dbReference type="Gene3D" id="3.60.120.10">
    <property type="entry name" value="Anthranilate synthase"/>
    <property type="match status" value="1"/>
</dbReference>
<evidence type="ECO:0000256" key="1">
    <source>
        <dbReference type="ARBA" id="ARBA00001946"/>
    </source>
</evidence>
<dbReference type="InterPro" id="IPR015890">
    <property type="entry name" value="Chorismate_C"/>
</dbReference>
<evidence type="ECO:0000313" key="11">
    <source>
        <dbReference type="EMBL" id="MEE2526813.1"/>
    </source>
</evidence>
<dbReference type="EMBL" id="JAZDRP010000006">
    <property type="protein sequence ID" value="MEE2526813.1"/>
    <property type="molecule type" value="Genomic_DNA"/>
</dbReference>
<proteinExistence type="predicted"/>
<comment type="function">
    <text evidence="7">Part of a heterotetrameric complex that catalyzes the two-step biosynthesis of anthranilate, an intermediate in the biosynthesis of L-tryptophan. In the first step, the glutamine-binding beta subunit (TrpG) of anthranilate synthase (AS) provides the glutamine amidotransferase activity which generates ammonia as a substrate that, along with chorismate, is used in the second step, catalyzed by the large alpha subunit of AS (TrpE) to produce anthranilate. In the absence of TrpG, TrpE can synthesize anthranilate directly from chorismate and high concentrations of ammonia.</text>
</comment>
<dbReference type="SUPFAM" id="SSF56322">
    <property type="entry name" value="ADC synthase"/>
    <property type="match status" value="1"/>
</dbReference>
<evidence type="ECO:0000256" key="8">
    <source>
        <dbReference type="ARBA" id="ARBA00047683"/>
    </source>
</evidence>
<keyword evidence="4" id="KW-0479">Metal-binding</keyword>
<comment type="caution">
    <text evidence="11">The sequence shown here is derived from an EMBL/GenBank/DDBJ whole genome shotgun (WGS) entry which is preliminary data.</text>
</comment>
<evidence type="ECO:0000256" key="7">
    <source>
        <dbReference type="ARBA" id="ARBA00025634"/>
    </source>
</evidence>
<gene>
    <name evidence="11" type="ORF">V0U79_10560</name>
</gene>
<name>A0ABU7LSD9_9PROT</name>
<dbReference type="InterPro" id="IPR019999">
    <property type="entry name" value="Anth_synth_I-like"/>
</dbReference>
<feature type="domain" description="Chorismate-utilising enzyme C-terminal" evidence="9">
    <location>
        <begin position="206"/>
        <end position="459"/>
    </location>
</feature>
<evidence type="ECO:0000256" key="2">
    <source>
        <dbReference type="ARBA" id="ARBA00011575"/>
    </source>
</evidence>
<evidence type="ECO:0000259" key="10">
    <source>
        <dbReference type="Pfam" id="PF04715"/>
    </source>
</evidence>
<feature type="domain" description="Anthranilate synthase component I N-terminal" evidence="10">
    <location>
        <begin position="24"/>
        <end position="162"/>
    </location>
</feature>
<evidence type="ECO:0000256" key="5">
    <source>
        <dbReference type="ARBA" id="ARBA00022842"/>
    </source>
</evidence>
<dbReference type="PRINTS" id="PR00095">
    <property type="entry name" value="ANTSNTHASEI"/>
</dbReference>
<reference evidence="11 12" key="1">
    <citation type="submission" date="2024-01" db="EMBL/GenBank/DDBJ databases">
        <title>Hyphobacterium bacterium isolated from marine sediment.</title>
        <authorList>
            <person name="Zhao S."/>
        </authorList>
    </citation>
    <scope>NUCLEOTIDE SEQUENCE [LARGE SCALE GENOMIC DNA]</scope>
    <source>
        <strain evidence="12">HN65</strain>
    </source>
</reference>
<keyword evidence="5" id="KW-0460">Magnesium</keyword>
<dbReference type="Proteomes" id="UP001354971">
    <property type="component" value="Unassembled WGS sequence"/>
</dbReference>
<dbReference type="Pfam" id="PF04715">
    <property type="entry name" value="Anth_synt_I_N"/>
    <property type="match status" value="1"/>
</dbReference>
<sequence>MNHFQTHISDRPGGLDAPFDIAADLETPVSAWRKLTAFDPVFLLESVAGGDNPGRYSFLGLGAALRVRLDGDGFHIGESCHPRPASKADLLARLRQALGEAPQLTPAIGDLPFGGGLVGATGYDVVRHFERLPGGKVPDGTTELSYVAPQSLLVFDHLTRRASLLHAGNDRERLRLREQIVSALNGPQPGARPGRASMVGEWSMTREDFTAKVEHAREYIAAGDIYQLVLSMKYSSEHSLDPFEVYRALRLINPSSHMFYIDTGEEKIVGSSPEALVTLRNGRAALRPIAGTRPRGQSPAEDDALAGELRADPKEMAEHTMLVDLARNDLGRVAEPGSIEVGPDMIIERYSHVMHLVSGVEGRLEAPNDMFDLFAAAFPAGTLVGAPKIRAMELIDALEPEHRGWYGGAVGYFGHDGRMDQAIAIRTIVFKDWKYTIQAGAGIVADSSPEGEYAEIQSKLQVLKQALNLAQAGL</sequence>
<keyword evidence="6" id="KW-0456">Lyase</keyword>
<dbReference type="PANTHER" id="PTHR11236:SF48">
    <property type="entry name" value="ISOCHORISMATE SYNTHASE MENF"/>
    <property type="match status" value="1"/>
</dbReference>
<comment type="subunit">
    <text evidence="2">Heterotetramer consisting of two non-identical subunits: a beta subunit (TrpG) and a large alpha subunit (TrpE).</text>
</comment>
<dbReference type="Pfam" id="PF00425">
    <property type="entry name" value="Chorismate_bind"/>
    <property type="match status" value="1"/>
</dbReference>
<dbReference type="InterPro" id="IPR006805">
    <property type="entry name" value="Anth_synth_I_N"/>
</dbReference>
<evidence type="ECO:0000259" key="9">
    <source>
        <dbReference type="Pfam" id="PF00425"/>
    </source>
</evidence>
<accession>A0ABU7LSD9</accession>
<organism evidence="11 12">
    <name type="scientific">Hyphobacterium lacteum</name>
    <dbReference type="NCBI Taxonomy" id="3116575"/>
    <lineage>
        <taxon>Bacteria</taxon>
        <taxon>Pseudomonadati</taxon>
        <taxon>Pseudomonadota</taxon>
        <taxon>Alphaproteobacteria</taxon>
        <taxon>Maricaulales</taxon>
        <taxon>Maricaulaceae</taxon>
        <taxon>Hyphobacterium</taxon>
    </lineage>
</organism>
<comment type="cofactor">
    <cofactor evidence="1">
        <name>Mg(2+)</name>
        <dbReference type="ChEBI" id="CHEBI:18420"/>
    </cofactor>
</comment>
<dbReference type="RefSeq" id="WP_330199477.1">
    <property type="nucleotide sequence ID" value="NZ_JAZDRP010000006.1"/>
</dbReference>
<evidence type="ECO:0000313" key="12">
    <source>
        <dbReference type="Proteomes" id="UP001354971"/>
    </source>
</evidence>
<evidence type="ECO:0000256" key="4">
    <source>
        <dbReference type="ARBA" id="ARBA00022723"/>
    </source>
</evidence>
<dbReference type="InterPro" id="IPR005801">
    <property type="entry name" value="ADC_synthase"/>
</dbReference>
<keyword evidence="12" id="KW-1185">Reference proteome</keyword>
<comment type="catalytic activity">
    <reaction evidence="8">
        <text>chorismate + L-glutamine = anthranilate + pyruvate + L-glutamate + H(+)</text>
        <dbReference type="Rhea" id="RHEA:21732"/>
        <dbReference type="ChEBI" id="CHEBI:15361"/>
        <dbReference type="ChEBI" id="CHEBI:15378"/>
        <dbReference type="ChEBI" id="CHEBI:16567"/>
        <dbReference type="ChEBI" id="CHEBI:29748"/>
        <dbReference type="ChEBI" id="CHEBI:29985"/>
        <dbReference type="ChEBI" id="CHEBI:58359"/>
        <dbReference type="EC" id="4.1.3.27"/>
    </reaction>
</comment>
<evidence type="ECO:0000256" key="3">
    <source>
        <dbReference type="ARBA" id="ARBA00020653"/>
    </source>
</evidence>
<evidence type="ECO:0000256" key="6">
    <source>
        <dbReference type="ARBA" id="ARBA00023239"/>
    </source>
</evidence>
<dbReference type="PANTHER" id="PTHR11236">
    <property type="entry name" value="AMINOBENZOATE/ANTHRANILATE SYNTHASE"/>
    <property type="match status" value="1"/>
</dbReference>